<keyword evidence="2" id="KW-0560">Oxidoreductase</keyword>
<dbReference type="PRINTS" id="PR00081">
    <property type="entry name" value="GDHRDH"/>
</dbReference>
<accession>R7V869</accession>
<dbReference type="SUPFAM" id="SSF51735">
    <property type="entry name" value="NAD(P)-binding Rossmann-fold domains"/>
    <property type="match status" value="1"/>
</dbReference>
<protein>
    <recommendedName>
        <fullName evidence="6">Dehydrogenase/reductase SDR family member 4</fullName>
    </recommendedName>
</protein>
<gene>
    <name evidence="3" type="ORF">CAPTEDRAFT_144205</name>
</gene>
<sequence>MSIINANRFINKVAVVTSSTKGIGLATVKRLAREGAKVMMSSRKEANVNKAVSELRDEGLEHVHGMPCHVGEPEQLRRLFQETKERFGGIDILLPFTGVNMIYGPILDATDSQFDKILDINVKAPFKMVQAAFPFMKDRPNSSIVFMGTYASLNPQLVQLGGSGIDLYSISKGALLVMTKSMAAPLAMSGIRVNTVLPGPIDTDFFSGQFSIDKLIIGNVLHDISNKVKGTPEEVASMIAYLASNEASFITGENFVVAGGLPSRY</sequence>
<dbReference type="AlphaFoldDB" id="R7V869"/>
<dbReference type="Gene3D" id="3.40.50.720">
    <property type="entry name" value="NAD(P)-binding Rossmann-like Domain"/>
    <property type="match status" value="1"/>
</dbReference>
<reference evidence="4" key="3">
    <citation type="submission" date="2015-06" db="UniProtKB">
        <authorList>
            <consortium name="EnsemblMetazoa"/>
        </authorList>
    </citation>
    <scope>IDENTIFICATION</scope>
</reference>
<dbReference type="FunFam" id="3.40.50.720:FF:000084">
    <property type="entry name" value="Short-chain dehydrogenase reductase"/>
    <property type="match status" value="1"/>
</dbReference>
<dbReference type="Pfam" id="PF13561">
    <property type="entry name" value="adh_short_C2"/>
    <property type="match status" value="1"/>
</dbReference>
<dbReference type="InterPro" id="IPR020904">
    <property type="entry name" value="Sc_DH/Rdtase_CS"/>
</dbReference>
<dbReference type="GO" id="GO:0016491">
    <property type="term" value="F:oxidoreductase activity"/>
    <property type="evidence" value="ECO:0007669"/>
    <property type="project" value="UniProtKB-KW"/>
</dbReference>
<name>R7V869_CAPTE</name>
<dbReference type="STRING" id="283909.R7V869"/>
<evidence type="ECO:0000256" key="2">
    <source>
        <dbReference type="ARBA" id="ARBA00023002"/>
    </source>
</evidence>
<dbReference type="PROSITE" id="PS00061">
    <property type="entry name" value="ADH_SHORT"/>
    <property type="match status" value="1"/>
</dbReference>
<evidence type="ECO:0000313" key="4">
    <source>
        <dbReference type="EnsemblMetazoa" id="CapteP144205"/>
    </source>
</evidence>
<dbReference type="EMBL" id="AMQN01005549">
    <property type="status" value="NOT_ANNOTATED_CDS"/>
    <property type="molecule type" value="Genomic_DNA"/>
</dbReference>
<dbReference type="PANTHER" id="PTHR43943">
    <property type="entry name" value="DEHYDROGENASE/REDUCTASE (SDR FAMILY) MEMBER 4"/>
    <property type="match status" value="1"/>
</dbReference>
<dbReference type="PANTHER" id="PTHR43943:SF2">
    <property type="entry name" value="DEHYDROGENASE_REDUCTASE 4"/>
    <property type="match status" value="1"/>
</dbReference>
<evidence type="ECO:0000256" key="1">
    <source>
        <dbReference type="ARBA" id="ARBA00006484"/>
    </source>
</evidence>
<evidence type="ECO:0000313" key="3">
    <source>
        <dbReference type="EMBL" id="ELU11965.1"/>
    </source>
</evidence>
<dbReference type="OrthoDB" id="1669814at2759"/>
<proteinExistence type="inferred from homology"/>
<dbReference type="OMA" id="MTYRASK"/>
<dbReference type="InterPro" id="IPR036291">
    <property type="entry name" value="NAD(P)-bd_dom_sf"/>
</dbReference>
<reference evidence="5" key="1">
    <citation type="submission" date="2012-12" db="EMBL/GenBank/DDBJ databases">
        <authorList>
            <person name="Hellsten U."/>
            <person name="Grimwood J."/>
            <person name="Chapman J.A."/>
            <person name="Shapiro H."/>
            <person name="Aerts A."/>
            <person name="Otillar R.P."/>
            <person name="Terry A.Y."/>
            <person name="Boore J.L."/>
            <person name="Simakov O."/>
            <person name="Marletaz F."/>
            <person name="Cho S.-J."/>
            <person name="Edsinger-Gonzales E."/>
            <person name="Havlak P."/>
            <person name="Kuo D.-H."/>
            <person name="Larsson T."/>
            <person name="Lv J."/>
            <person name="Arendt D."/>
            <person name="Savage R."/>
            <person name="Osoegawa K."/>
            <person name="de Jong P."/>
            <person name="Lindberg D.R."/>
            <person name="Seaver E.C."/>
            <person name="Weisblat D.A."/>
            <person name="Putnam N.H."/>
            <person name="Grigoriev I.V."/>
            <person name="Rokhsar D.S."/>
        </authorList>
    </citation>
    <scope>NUCLEOTIDE SEQUENCE</scope>
    <source>
        <strain evidence="5">I ESC-2004</strain>
    </source>
</reference>
<keyword evidence="5" id="KW-1185">Reference proteome</keyword>
<evidence type="ECO:0008006" key="6">
    <source>
        <dbReference type="Google" id="ProtNLM"/>
    </source>
</evidence>
<dbReference type="HOGENOM" id="CLU_010194_1_1_1"/>
<organism evidence="3">
    <name type="scientific">Capitella teleta</name>
    <name type="common">Polychaete worm</name>
    <dbReference type="NCBI Taxonomy" id="283909"/>
    <lineage>
        <taxon>Eukaryota</taxon>
        <taxon>Metazoa</taxon>
        <taxon>Spiralia</taxon>
        <taxon>Lophotrochozoa</taxon>
        <taxon>Annelida</taxon>
        <taxon>Polychaeta</taxon>
        <taxon>Sedentaria</taxon>
        <taxon>Scolecida</taxon>
        <taxon>Capitellidae</taxon>
        <taxon>Capitella</taxon>
    </lineage>
</organism>
<dbReference type="EnsemblMetazoa" id="CapteT144205">
    <property type="protein sequence ID" value="CapteP144205"/>
    <property type="gene ID" value="CapteG144205"/>
</dbReference>
<dbReference type="Proteomes" id="UP000014760">
    <property type="component" value="Unassembled WGS sequence"/>
</dbReference>
<dbReference type="InterPro" id="IPR002347">
    <property type="entry name" value="SDR_fam"/>
</dbReference>
<comment type="similarity">
    <text evidence="1">Belongs to the short-chain dehydrogenases/reductases (SDR) family.</text>
</comment>
<evidence type="ECO:0000313" key="5">
    <source>
        <dbReference type="Proteomes" id="UP000014760"/>
    </source>
</evidence>
<reference evidence="3 5" key="2">
    <citation type="journal article" date="2013" name="Nature">
        <title>Insights into bilaterian evolution from three spiralian genomes.</title>
        <authorList>
            <person name="Simakov O."/>
            <person name="Marletaz F."/>
            <person name="Cho S.J."/>
            <person name="Edsinger-Gonzales E."/>
            <person name="Havlak P."/>
            <person name="Hellsten U."/>
            <person name="Kuo D.H."/>
            <person name="Larsson T."/>
            <person name="Lv J."/>
            <person name="Arendt D."/>
            <person name="Savage R."/>
            <person name="Osoegawa K."/>
            <person name="de Jong P."/>
            <person name="Grimwood J."/>
            <person name="Chapman J.A."/>
            <person name="Shapiro H."/>
            <person name="Aerts A."/>
            <person name="Otillar R.P."/>
            <person name="Terry A.Y."/>
            <person name="Boore J.L."/>
            <person name="Grigoriev I.V."/>
            <person name="Lindberg D.R."/>
            <person name="Seaver E.C."/>
            <person name="Weisblat D.A."/>
            <person name="Putnam N.H."/>
            <person name="Rokhsar D.S."/>
        </authorList>
    </citation>
    <scope>NUCLEOTIDE SEQUENCE</scope>
    <source>
        <strain evidence="3 5">I ESC-2004</strain>
    </source>
</reference>
<dbReference type="EMBL" id="KB296270">
    <property type="protein sequence ID" value="ELU11965.1"/>
    <property type="molecule type" value="Genomic_DNA"/>
</dbReference>